<evidence type="ECO:0000313" key="2">
    <source>
        <dbReference type="Proteomes" id="UP000580250"/>
    </source>
</evidence>
<dbReference type="EMBL" id="CAJEWN010000943">
    <property type="protein sequence ID" value="CAD2192382.1"/>
    <property type="molecule type" value="Genomic_DNA"/>
</dbReference>
<accession>A0A6V7WZF4</accession>
<name>A0A6V7WZF4_MELEN</name>
<dbReference type="AlphaFoldDB" id="A0A6V7WZF4"/>
<dbReference type="Proteomes" id="UP000580250">
    <property type="component" value="Unassembled WGS sequence"/>
</dbReference>
<proteinExistence type="predicted"/>
<gene>
    <name evidence="1" type="ORF">MENT_LOCUS45269</name>
</gene>
<comment type="caution">
    <text evidence="1">The sequence shown here is derived from an EMBL/GenBank/DDBJ whole genome shotgun (WGS) entry which is preliminary data.</text>
</comment>
<reference evidence="1 2" key="1">
    <citation type="submission" date="2020-08" db="EMBL/GenBank/DDBJ databases">
        <authorList>
            <person name="Koutsovoulos G."/>
            <person name="Danchin GJ E."/>
        </authorList>
    </citation>
    <scope>NUCLEOTIDE SEQUENCE [LARGE SCALE GENOMIC DNA]</scope>
</reference>
<evidence type="ECO:0000313" key="1">
    <source>
        <dbReference type="EMBL" id="CAD2192382.1"/>
    </source>
</evidence>
<protein>
    <submittedName>
        <fullName evidence="1">Uncharacterized protein</fullName>
    </submittedName>
</protein>
<sequence length="145" mass="16850">MGLDIQLLDYDVMYYNQALIKYKKSINSLKSYGIILCFEADVPKAKDMTTHQFEINLLHDSSETYPDFGATVLRLTFNFEPEEYTSLRENNVTFKEGRNSKLIIRTVGSRNLDLDSTCRNSHKSDWADRCAYKCSNHCCTTFLQY</sequence>
<organism evidence="1 2">
    <name type="scientific">Meloidogyne enterolobii</name>
    <name type="common">Root-knot nematode worm</name>
    <name type="synonym">Meloidogyne mayaguensis</name>
    <dbReference type="NCBI Taxonomy" id="390850"/>
    <lineage>
        <taxon>Eukaryota</taxon>
        <taxon>Metazoa</taxon>
        <taxon>Ecdysozoa</taxon>
        <taxon>Nematoda</taxon>
        <taxon>Chromadorea</taxon>
        <taxon>Rhabditida</taxon>
        <taxon>Tylenchina</taxon>
        <taxon>Tylenchomorpha</taxon>
        <taxon>Tylenchoidea</taxon>
        <taxon>Meloidogynidae</taxon>
        <taxon>Meloidogyninae</taxon>
        <taxon>Meloidogyne</taxon>
    </lineage>
</organism>